<dbReference type="OrthoDB" id="3201807at2759"/>
<feature type="region of interest" description="Disordered" evidence="1">
    <location>
        <begin position="150"/>
        <end position="244"/>
    </location>
</feature>
<keyword evidence="2" id="KW-1133">Transmembrane helix</keyword>
<evidence type="ECO:0000313" key="3">
    <source>
        <dbReference type="EMBL" id="RPD64965.1"/>
    </source>
</evidence>
<keyword evidence="2" id="KW-0472">Membrane</keyword>
<dbReference type="EMBL" id="ML122253">
    <property type="protein sequence ID" value="RPD64965.1"/>
    <property type="molecule type" value="Genomic_DNA"/>
</dbReference>
<dbReference type="STRING" id="1328759.A0A5C2SM97"/>
<evidence type="ECO:0000313" key="4">
    <source>
        <dbReference type="Proteomes" id="UP000313359"/>
    </source>
</evidence>
<keyword evidence="2" id="KW-0812">Transmembrane</keyword>
<proteinExistence type="predicted"/>
<protein>
    <submittedName>
        <fullName evidence="3">Uncharacterized protein</fullName>
    </submittedName>
</protein>
<feature type="transmembrane region" description="Helical" evidence="2">
    <location>
        <begin position="75"/>
        <end position="96"/>
    </location>
</feature>
<dbReference type="AlphaFoldDB" id="A0A5C2SM97"/>
<keyword evidence="4" id="KW-1185">Reference proteome</keyword>
<evidence type="ECO:0000256" key="1">
    <source>
        <dbReference type="SAM" id="MobiDB-lite"/>
    </source>
</evidence>
<feature type="compositionally biased region" description="Polar residues" evidence="1">
    <location>
        <begin position="225"/>
        <end position="235"/>
    </location>
</feature>
<name>A0A5C2SM97_9APHY</name>
<feature type="transmembrane region" description="Helical" evidence="2">
    <location>
        <begin position="49"/>
        <end position="69"/>
    </location>
</feature>
<gene>
    <name evidence="3" type="ORF">L227DRAFT_494484</name>
</gene>
<feature type="compositionally biased region" description="Basic and acidic residues" evidence="1">
    <location>
        <begin position="207"/>
        <end position="223"/>
    </location>
</feature>
<sequence length="261" mass="29423">MSLAKSWFDHTFSSRQATEQLLRPDLESGLLSQHDFDLCVAFLPGYHRYLPYVHTVLWGAAAGFGLYRFKPKVRFPTTIVGVSAVSGYGFGLAHYFREHRKFARQLDDRQAFLLVLENVNKRLGNPNRLFPRLDNNRILESVMKRKQESGEVFAPGDDLVGNSTPESLAMADGSSPAPKAEEPSPARPKTAWEAIREANAQNTGKRSSWDELRQRHERDRVSDRVTIQPQTSTPSDLEDPRAKAQAEFDAILEAERKAARG</sequence>
<evidence type="ECO:0000256" key="2">
    <source>
        <dbReference type="SAM" id="Phobius"/>
    </source>
</evidence>
<organism evidence="3 4">
    <name type="scientific">Lentinus tigrinus ALCF2SS1-6</name>
    <dbReference type="NCBI Taxonomy" id="1328759"/>
    <lineage>
        <taxon>Eukaryota</taxon>
        <taxon>Fungi</taxon>
        <taxon>Dikarya</taxon>
        <taxon>Basidiomycota</taxon>
        <taxon>Agaricomycotina</taxon>
        <taxon>Agaricomycetes</taxon>
        <taxon>Polyporales</taxon>
        <taxon>Polyporaceae</taxon>
        <taxon>Lentinus</taxon>
    </lineage>
</organism>
<reference evidence="3" key="1">
    <citation type="journal article" date="2018" name="Genome Biol. Evol.">
        <title>Genomics and development of Lentinus tigrinus, a white-rot wood-decaying mushroom with dimorphic fruiting bodies.</title>
        <authorList>
            <person name="Wu B."/>
            <person name="Xu Z."/>
            <person name="Knudson A."/>
            <person name="Carlson A."/>
            <person name="Chen N."/>
            <person name="Kovaka S."/>
            <person name="LaButti K."/>
            <person name="Lipzen A."/>
            <person name="Pennachio C."/>
            <person name="Riley R."/>
            <person name="Schakwitz W."/>
            <person name="Umezawa K."/>
            <person name="Ohm R.A."/>
            <person name="Grigoriev I.V."/>
            <person name="Nagy L.G."/>
            <person name="Gibbons J."/>
            <person name="Hibbett D."/>
        </authorList>
    </citation>
    <scope>NUCLEOTIDE SEQUENCE [LARGE SCALE GENOMIC DNA]</scope>
    <source>
        <strain evidence="3">ALCF2SS1-6</strain>
    </source>
</reference>
<accession>A0A5C2SM97</accession>
<dbReference type="Proteomes" id="UP000313359">
    <property type="component" value="Unassembled WGS sequence"/>
</dbReference>